<dbReference type="Proteomes" id="UP000002487">
    <property type="component" value="Chromosome"/>
</dbReference>
<accession>Q8TKA7</accession>
<protein>
    <submittedName>
        <fullName evidence="2">Uncharacterized protein</fullName>
    </submittedName>
</protein>
<keyword evidence="3" id="KW-1185">Reference proteome</keyword>
<dbReference type="InParanoid" id="Q8TKA7"/>
<organism evidence="2 3">
    <name type="scientific">Methanosarcina acetivorans (strain ATCC 35395 / DSM 2834 / JCM 12185 / C2A)</name>
    <dbReference type="NCBI Taxonomy" id="188937"/>
    <lineage>
        <taxon>Archaea</taxon>
        <taxon>Methanobacteriati</taxon>
        <taxon>Methanobacteriota</taxon>
        <taxon>Stenosarchaea group</taxon>
        <taxon>Methanomicrobia</taxon>
        <taxon>Methanosarcinales</taxon>
        <taxon>Methanosarcinaceae</taxon>
        <taxon>Methanosarcina</taxon>
    </lineage>
</organism>
<keyword evidence="1" id="KW-0472">Membrane</keyword>
<dbReference type="AlphaFoldDB" id="Q8TKA7"/>
<dbReference type="EMBL" id="AE010299">
    <property type="protein sequence ID" value="AAM06868.1"/>
    <property type="molecule type" value="Genomic_DNA"/>
</dbReference>
<sequence length="135" mass="15128">MLWIGSILLESESTYLHSNNIETAISNGNNARTKNSVTKDSVTKDSVTKNSVTRDSVTKNSVTKDSVNHIFSKFLNPGMEELPIYLLGILFMMSGFLLFIYGLFMRQIYQFVMGFIFLISGLVLDNARNSDTNGK</sequence>
<evidence type="ECO:0000313" key="2">
    <source>
        <dbReference type="EMBL" id="AAM06868.1"/>
    </source>
</evidence>
<reference evidence="2 3" key="1">
    <citation type="journal article" date="2002" name="Genome Res.">
        <title>The genome of Methanosarcina acetivorans reveals extensive metabolic and physiological diversity.</title>
        <authorList>
            <person name="Galagan J.E."/>
            <person name="Nusbaum C."/>
            <person name="Roy A."/>
            <person name="Endrizzi M.G."/>
            <person name="Macdonald P."/>
            <person name="FitzHugh W."/>
            <person name="Calvo S."/>
            <person name="Engels R."/>
            <person name="Smirnov S."/>
            <person name="Atnoor D."/>
            <person name="Brown A."/>
            <person name="Allen N."/>
            <person name="Naylor J."/>
            <person name="Stange-Thomann N."/>
            <person name="DeArellano K."/>
            <person name="Johnson R."/>
            <person name="Linton L."/>
            <person name="McEwan P."/>
            <person name="McKernan K."/>
            <person name="Talamas J."/>
            <person name="Tirrell A."/>
            <person name="Ye W."/>
            <person name="Zimmer A."/>
            <person name="Barber R.D."/>
            <person name="Cann I."/>
            <person name="Graham D.E."/>
            <person name="Grahame D.A."/>
            <person name="Guss A."/>
            <person name="Hedderich R."/>
            <person name="Ingram-Smith C."/>
            <person name="Kuettner C.H."/>
            <person name="Krzycki J.A."/>
            <person name="Leigh J.A."/>
            <person name="Li W."/>
            <person name="Liu J."/>
            <person name="Mukhopadhyay B."/>
            <person name="Reeve J.N."/>
            <person name="Smith K."/>
            <person name="Springer T.A."/>
            <person name="Umayam L.A."/>
            <person name="White O."/>
            <person name="White R.H."/>
            <person name="de Macario E.C."/>
            <person name="Ferry J.G."/>
            <person name="Jarrell K.F."/>
            <person name="Jing H."/>
            <person name="Macario A.J.L."/>
            <person name="Paulsen I."/>
            <person name="Pritchett M."/>
            <person name="Sowers K.R."/>
            <person name="Swanson R.V."/>
            <person name="Zinder S.H."/>
            <person name="Lander E."/>
            <person name="Metcalf W.W."/>
            <person name="Birren B."/>
        </authorList>
    </citation>
    <scope>NUCLEOTIDE SEQUENCE [LARGE SCALE GENOMIC DNA]</scope>
    <source>
        <strain evidence="3">ATCC 35395 / DSM 2834 / JCM 12185 / C2A</strain>
    </source>
</reference>
<name>Q8TKA7_METAC</name>
<dbReference type="EnsemblBacteria" id="AAM06868">
    <property type="protein sequence ID" value="AAM06868"/>
    <property type="gene ID" value="MA_3503"/>
</dbReference>
<keyword evidence="1" id="KW-0812">Transmembrane</keyword>
<proteinExistence type="predicted"/>
<gene>
    <name evidence="2" type="ordered locus">MA_3503</name>
</gene>
<evidence type="ECO:0000313" key="3">
    <source>
        <dbReference type="Proteomes" id="UP000002487"/>
    </source>
</evidence>
<feature type="transmembrane region" description="Helical" evidence="1">
    <location>
        <begin position="82"/>
        <end position="102"/>
    </location>
</feature>
<feature type="transmembrane region" description="Helical" evidence="1">
    <location>
        <begin position="108"/>
        <end position="127"/>
    </location>
</feature>
<dbReference type="HOGENOM" id="CLU_1881053_0_0_2"/>
<keyword evidence="1" id="KW-1133">Transmembrane helix</keyword>
<dbReference type="KEGG" id="mac:MA_3503"/>
<evidence type="ECO:0000256" key="1">
    <source>
        <dbReference type="SAM" id="Phobius"/>
    </source>
</evidence>